<accession>A0A1M7I3V5</accession>
<reference evidence="3 4" key="1">
    <citation type="submission" date="2016-11" db="EMBL/GenBank/DDBJ databases">
        <authorList>
            <person name="Jaros S."/>
            <person name="Januszkiewicz K."/>
            <person name="Wedrychowicz H."/>
        </authorList>
    </citation>
    <scope>NUCLEOTIDE SEQUENCE [LARGE SCALE GENOMIC DNA]</scope>
    <source>
        <strain evidence="3 4">DSM 46144</strain>
    </source>
</reference>
<evidence type="ECO:0000313" key="4">
    <source>
        <dbReference type="Proteomes" id="UP000184440"/>
    </source>
</evidence>
<dbReference type="AlphaFoldDB" id="A0A1M7I3V5"/>
<organism evidence="3 4">
    <name type="scientific">Cryptosporangium aurantiacum</name>
    <dbReference type="NCBI Taxonomy" id="134849"/>
    <lineage>
        <taxon>Bacteria</taxon>
        <taxon>Bacillati</taxon>
        <taxon>Actinomycetota</taxon>
        <taxon>Actinomycetes</taxon>
        <taxon>Cryptosporangiales</taxon>
        <taxon>Cryptosporangiaceae</taxon>
        <taxon>Cryptosporangium</taxon>
    </lineage>
</organism>
<dbReference type="InterPro" id="IPR021401">
    <property type="entry name" value="DUF3040"/>
</dbReference>
<protein>
    <recommendedName>
        <fullName evidence="5">DUF3040 domain-containing protein</fullName>
    </recommendedName>
</protein>
<dbReference type="OrthoDB" id="5244024at2"/>
<keyword evidence="2" id="KW-0812">Transmembrane</keyword>
<dbReference type="Proteomes" id="UP000184440">
    <property type="component" value="Unassembled WGS sequence"/>
</dbReference>
<evidence type="ECO:0008006" key="5">
    <source>
        <dbReference type="Google" id="ProtNLM"/>
    </source>
</evidence>
<proteinExistence type="predicted"/>
<feature type="transmembrane region" description="Helical" evidence="2">
    <location>
        <begin position="71"/>
        <end position="93"/>
    </location>
</feature>
<keyword evidence="4" id="KW-1185">Reference proteome</keyword>
<evidence type="ECO:0000313" key="3">
    <source>
        <dbReference type="EMBL" id="SHM35243.1"/>
    </source>
</evidence>
<evidence type="ECO:0000256" key="1">
    <source>
        <dbReference type="SAM" id="MobiDB-lite"/>
    </source>
</evidence>
<keyword evidence="2" id="KW-0472">Membrane</keyword>
<dbReference type="Pfam" id="PF11239">
    <property type="entry name" value="DUF3040"/>
    <property type="match status" value="1"/>
</dbReference>
<dbReference type="RefSeq" id="WP_073250751.1">
    <property type="nucleotide sequence ID" value="NZ_FRCS01000001.1"/>
</dbReference>
<feature type="region of interest" description="Disordered" evidence="1">
    <location>
        <begin position="101"/>
        <end position="120"/>
    </location>
</feature>
<dbReference type="STRING" id="134849.SAMN05443668_101375"/>
<evidence type="ECO:0000256" key="2">
    <source>
        <dbReference type="SAM" id="Phobius"/>
    </source>
</evidence>
<dbReference type="EMBL" id="FRCS01000001">
    <property type="protein sequence ID" value="SHM35243.1"/>
    <property type="molecule type" value="Genomic_DNA"/>
</dbReference>
<keyword evidence="2" id="KW-1133">Transmembrane helix</keyword>
<feature type="transmembrane region" description="Helical" evidence="2">
    <location>
        <begin position="43"/>
        <end position="65"/>
    </location>
</feature>
<sequence>MPLSENEQRLLEQIERGLLADDPKFADKVRSTDPRHRAVRRGALAVALFLAGVAIMVFGLVSKIAPGGVPLLGILGFVVMFGAAVLGVQSYLYTGRGEQRPLHAVGSEPKTRGRSRGHRSSLLDRLEERWRRRADEDR</sequence>
<name>A0A1M7I3V5_9ACTN</name>
<gene>
    <name evidence="3" type="ORF">SAMN05443668_101375</name>
</gene>